<gene>
    <name evidence="12" type="ORF">ACJ72_03146</name>
</gene>
<feature type="compositionally biased region" description="Basic and acidic residues" evidence="9">
    <location>
        <begin position="808"/>
        <end position="823"/>
    </location>
</feature>
<feature type="region of interest" description="Disordered" evidence="9">
    <location>
        <begin position="1"/>
        <end position="55"/>
    </location>
</feature>
<dbReference type="SUPFAM" id="SSF161111">
    <property type="entry name" value="Cation efflux protein transmembrane domain-like"/>
    <property type="match status" value="1"/>
</dbReference>
<dbReference type="GO" id="GO:0005794">
    <property type="term" value="C:Golgi apparatus"/>
    <property type="evidence" value="ECO:0007669"/>
    <property type="project" value="TreeGrafter"/>
</dbReference>
<feature type="transmembrane region" description="Helical" evidence="10">
    <location>
        <begin position="617"/>
        <end position="636"/>
    </location>
</feature>
<evidence type="ECO:0000259" key="11">
    <source>
        <dbReference type="Pfam" id="PF01545"/>
    </source>
</evidence>
<dbReference type="InterPro" id="IPR058533">
    <property type="entry name" value="Cation_efflux_TM"/>
</dbReference>
<keyword evidence="4 10" id="KW-0812">Transmembrane</keyword>
<evidence type="ECO:0000313" key="13">
    <source>
        <dbReference type="Proteomes" id="UP000091918"/>
    </source>
</evidence>
<keyword evidence="3 8" id="KW-0813">Transport</keyword>
<evidence type="ECO:0000256" key="2">
    <source>
        <dbReference type="ARBA" id="ARBA00008873"/>
    </source>
</evidence>
<evidence type="ECO:0000256" key="7">
    <source>
        <dbReference type="ARBA" id="ARBA00023136"/>
    </source>
</evidence>
<keyword evidence="13" id="KW-1185">Reference proteome</keyword>
<comment type="function">
    <text evidence="8">Functions as a zinc transporter.</text>
</comment>
<evidence type="ECO:0000256" key="10">
    <source>
        <dbReference type="SAM" id="Phobius"/>
    </source>
</evidence>
<feature type="transmembrane region" description="Helical" evidence="10">
    <location>
        <begin position="386"/>
        <end position="403"/>
    </location>
</feature>
<evidence type="ECO:0000256" key="3">
    <source>
        <dbReference type="ARBA" id="ARBA00022448"/>
    </source>
</evidence>
<comment type="caution">
    <text evidence="12">The sequence shown here is derived from an EMBL/GenBank/DDBJ whole genome shotgun (WGS) entry which is preliminary data.</text>
</comment>
<dbReference type="GO" id="GO:1904257">
    <property type="term" value="P:zinc ion import into Golgi lumen"/>
    <property type="evidence" value="ECO:0007669"/>
    <property type="project" value="TreeGrafter"/>
</dbReference>
<evidence type="ECO:0000313" key="12">
    <source>
        <dbReference type="EMBL" id="OAX82509.1"/>
    </source>
</evidence>
<dbReference type="NCBIfam" id="TIGR01297">
    <property type="entry name" value="CDF"/>
    <property type="match status" value="1"/>
</dbReference>
<feature type="domain" description="Cation efflux protein transmembrane" evidence="11">
    <location>
        <begin position="547"/>
        <end position="760"/>
    </location>
</feature>
<protein>
    <recommendedName>
        <fullName evidence="8">Zinc transporter</fullName>
    </recommendedName>
</protein>
<dbReference type="GO" id="GO:0005789">
    <property type="term" value="C:endoplasmic reticulum membrane"/>
    <property type="evidence" value="ECO:0007669"/>
    <property type="project" value="UniProtKB-SubCell"/>
</dbReference>
<feature type="transmembrane region" description="Helical" evidence="10">
    <location>
        <begin position="734"/>
        <end position="753"/>
    </location>
</feature>
<organism evidence="12 13">
    <name type="scientific">Emergomyces africanus</name>
    <dbReference type="NCBI Taxonomy" id="1955775"/>
    <lineage>
        <taxon>Eukaryota</taxon>
        <taxon>Fungi</taxon>
        <taxon>Dikarya</taxon>
        <taxon>Ascomycota</taxon>
        <taxon>Pezizomycotina</taxon>
        <taxon>Eurotiomycetes</taxon>
        <taxon>Eurotiomycetidae</taxon>
        <taxon>Onygenales</taxon>
        <taxon>Ajellomycetaceae</taxon>
        <taxon>Emergomyces</taxon>
    </lineage>
</organism>
<dbReference type="Pfam" id="PF01545">
    <property type="entry name" value="Cation_efflux"/>
    <property type="match status" value="1"/>
</dbReference>
<feature type="transmembrane region" description="Helical" evidence="10">
    <location>
        <begin position="466"/>
        <end position="484"/>
    </location>
</feature>
<feature type="region of interest" description="Disordered" evidence="9">
    <location>
        <begin position="674"/>
        <end position="693"/>
    </location>
</feature>
<keyword evidence="6 8" id="KW-0406">Ion transport</keyword>
<feature type="transmembrane region" description="Helical" evidence="10">
    <location>
        <begin position="648"/>
        <end position="669"/>
    </location>
</feature>
<evidence type="ECO:0000256" key="4">
    <source>
        <dbReference type="ARBA" id="ARBA00022692"/>
    </source>
</evidence>
<feature type="compositionally biased region" description="Basic and acidic residues" evidence="9">
    <location>
        <begin position="682"/>
        <end position="693"/>
    </location>
</feature>
<evidence type="ECO:0000256" key="5">
    <source>
        <dbReference type="ARBA" id="ARBA00022989"/>
    </source>
</evidence>
<dbReference type="Proteomes" id="UP000091918">
    <property type="component" value="Unassembled WGS sequence"/>
</dbReference>
<dbReference type="GO" id="GO:0031410">
    <property type="term" value="C:cytoplasmic vesicle"/>
    <property type="evidence" value="ECO:0007669"/>
    <property type="project" value="TreeGrafter"/>
</dbReference>
<evidence type="ECO:0000256" key="9">
    <source>
        <dbReference type="SAM" id="MobiDB-lite"/>
    </source>
</evidence>
<feature type="region of interest" description="Disordered" evidence="9">
    <location>
        <begin position="804"/>
        <end position="835"/>
    </location>
</feature>
<dbReference type="InterPro" id="IPR027469">
    <property type="entry name" value="Cation_efflux_TMD_sf"/>
</dbReference>
<comment type="subcellular location">
    <subcellularLocation>
        <location evidence="8">Endoplasmic reticulum membrane</location>
        <topology evidence="8">Multi-pass membrane protein</topology>
    </subcellularLocation>
    <subcellularLocation>
        <location evidence="1">Membrane</location>
        <topology evidence="1">Multi-pass membrane protein</topology>
    </subcellularLocation>
</comment>
<feature type="transmembrane region" description="Helical" evidence="10">
    <location>
        <begin position="703"/>
        <end position="728"/>
    </location>
</feature>
<evidence type="ECO:0000256" key="8">
    <source>
        <dbReference type="RuleBase" id="RU369017"/>
    </source>
</evidence>
<keyword evidence="7 10" id="KW-0472">Membrane</keyword>
<comment type="similarity">
    <text evidence="2 8">Belongs to the cation diffusion facilitator (CDF) transporter (TC 2.A.4) family. SLC30A subfamily.</text>
</comment>
<feature type="compositionally biased region" description="Polar residues" evidence="9">
    <location>
        <begin position="43"/>
        <end position="55"/>
    </location>
</feature>
<dbReference type="OrthoDB" id="78669at2759"/>
<name>A0A1B7P0F7_9EURO</name>
<dbReference type="InterPro" id="IPR045316">
    <property type="entry name" value="Msc2-like"/>
</dbReference>
<dbReference type="AlphaFoldDB" id="A0A1B7P0F7"/>
<dbReference type="GO" id="GO:0006882">
    <property type="term" value="P:intracellular zinc ion homeostasis"/>
    <property type="evidence" value="ECO:0007669"/>
    <property type="project" value="InterPro"/>
</dbReference>
<accession>A0A1B7P0F7</accession>
<dbReference type="GO" id="GO:0005385">
    <property type="term" value="F:zinc ion transmembrane transporter activity"/>
    <property type="evidence" value="ECO:0007669"/>
    <property type="project" value="UniProtKB-UniRule"/>
</dbReference>
<evidence type="ECO:0000256" key="6">
    <source>
        <dbReference type="ARBA" id="ARBA00023065"/>
    </source>
</evidence>
<keyword evidence="8" id="KW-0256">Endoplasmic reticulum</keyword>
<dbReference type="FunFam" id="1.20.1510.10:FF:000014">
    <property type="entry name" value="Cation efflux protein/ zinc transporter"/>
    <property type="match status" value="1"/>
</dbReference>
<feature type="transmembrane region" description="Helical" evidence="10">
    <location>
        <begin position="547"/>
        <end position="566"/>
    </location>
</feature>
<feature type="transmembrane region" description="Helical" evidence="10">
    <location>
        <begin position="409"/>
        <end position="430"/>
    </location>
</feature>
<sequence>MDSPVRGGLQPSLPGHRRSRGVYVPPGSKSLSMSHTGPLAFSPSDNLPASSNLQDLPSDLPIQPTTHSLLGHRRHVSEIPPQSPNFSNDGSTQAKSWATANGIGGSLPGLPLGTLSSAMRGSYGSTSDVSVPSTGVLSRLVASEVIAGILVSAPYLLSSALMGTYPSIHPVGGHFDDEAVESNQTHHHPPKREFLGTCALVSITMLIMGCYTELRTRNRPHPLNDPAGKTKSAATAMPTVRNTVLMAVSIGLPFYASSLLDCGRVVIAMLLLLVSGLSPIVQLNSDSNHESQFIIRITQRKGSVCFLLAMMGLDTAGLTSSTDWQLVFRGYLALLLSLFIIQPPFAHLPKLPSIAHSKDPAPHTISSTQSHPLAVSAVALICSNRCFQAGTILAILCSLIGLMTGGISITLPALVISLLAALISGISSLNIKPTIFQSKHQLGLISGSMSTLVADAITTHTSVSKMVTACSFIFLCYILVHLDLKAAKSEAHGHSHASHGHGHQGYQHNHPHSSENRPSRVTRWLLKTCEHWSFMYGILKEKDSRRIFYFMCLNFAFMLVQLSYGILTGSLGLLSDSIHMLFDCFALAVGLCAAVMSKWPPSVRFPYGYGKVDTLAGFANGVFLMIISIEIVYEAIERLMSGSEVHRIGELLFVSAAGLAVNMVGIMAFDHGHHHGHSHSHGGHDHDSGHPHPHHTNENMHGIFLHILADTLGSVAVVFSTILVHFYKWSGFDPIASCLIAILIFVSAIPLVTSTSKTLLLALPADVEYGLRDALAGVSTLRGVVGYSAPKFWLDDTVHDHRHKHDHSHHEHEHEHEHGDHCGHNPHSHIHTQNDCHVNGDNHGHEHTHWHSGTGQRILGVIHVIASRGADMEDVRQRTISYLGEKDINILVQVEREGESRCWCGGGNKPMT</sequence>
<feature type="region of interest" description="Disordered" evidence="9">
    <location>
        <begin position="493"/>
        <end position="517"/>
    </location>
</feature>
<dbReference type="Gene3D" id="1.20.1510.10">
    <property type="entry name" value="Cation efflux protein transmembrane domain"/>
    <property type="match status" value="1"/>
</dbReference>
<dbReference type="EMBL" id="LGUA01000296">
    <property type="protein sequence ID" value="OAX82509.1"/>
    <property type="molecule type" value="Genomic_DNA"/>
</dbReference>
<dbReference type="STRING" id="1658172.A0A1B7P0F7"/>
<dbReference type="PANTHER" id="PTHR45755:SF4">
    <property type="entry name" value="ZINC TRANSPORTER 7"/>
    <property type="match status" value="1"/>
</dbReference>
<keyword evidence="5 10" id="KW-1133">Transmembrane helix</keyword>
<dbReference type="PANTHER" id="PTHR45755">
    <property type="match status" value="1"/>
</dbReference>
<dbReference type="InterPro" id="IPR002524">
    <property type="entry name" value="Cation_efflux"/>
</dbReference>
<reference evidence="12 13" key="1">
    <citation type="submission" date="2015-07" db="EMBL/GenBank/DDBJ databases">
        <title>Emmonsia species relationships and genome sequence.</title>
        <authorList>
            <person name="Cuomo C.A."/>
            <person name="Schwartz I.S."/>
            <person name="Kenyon C."/>
            <person name="de Hoog G.S."/>
            <person name="Govender N.P."/>
            <person name="Botha A."/>
            <person name="Moreno L."/>
            <person name="de Vries M."/>
            <person name="Munoz J.F."/>
            <person name="Stielow J.B."/>
        </authorList>
    </citation>
    <scope>NUCLEOTIDE SEQUENCE [LARGE SCALE GENOMIC DNA]</scope>
    <source>
        <strain evidence="12 13">CBS 136260</strain>
    </source>
</reference>
<evidence type="ECO:0000256" key="1">
    <source>
        <dbReference type="ARBA" id="ARBA00004141"/>
    </source>
</evidence>
<proteinExistence type="inferred from homology"/>